<keyword evidence="1" id="KW-1133">Transmembrane helix</keyword>
<organism evidence="2 3">
    <name type="scientific">Strongyloides venezuelensis</name>
    <name type="common">Threadworm</name>
    <dbReference type="NCBI Taxonomy" id="75913"/>
    <lineage>
        <taxon>Eukaryota</taxon>
        <taxon>Metazoa</taxon>
        <taxon>Ecdysozoa</taxon>
        <taxon>Nematoda</taxon>
        <taxon>Chromadorea</taxon>
        <taxon>Rhabditida</taxon>
        <taxon>Tylenchina</taxon>
        <taxon>Panagrolaimomorpha</taxon>
        <taxon>Strongyloidoidea</taxon>
        <taxon>Strongyloididae</taxon>
        <taxon>Strongyloides</taxon>
    </lineage>
</organism>
<keyword evidence="2" id="KW-1185">Reference proteome</keyword>
<dbReference type="WBParaSite" id="SVE_0945200.1">
    <property type="protein sequence ID" value="SVE_0945200.1"/>
    <property type="gene ID" value="SVE_0945200"/>
</dbReference>
<reference evidence="2" key="1">
    <citation type="submission" date="2014-07" db="EMBL/GenBank/DDBJ databases">
        <authorList>
            <person name="Martin A.A"/>
            <person name="De Silva N."/>
        </authorList>
    </citation>
    <scope>NUCLEOTIDE SEQUENCE</scope>
</reference>
<accession>A0A0K0FK88</accession>
<evidence type="ECO:0000256" key="1">
    <source>
        <dbReference type="SAM" id="Phobius"/>
    </source>
</evidence>
<protein>
    <submittedName>
        <fullName evidence="3">G_PROTEIN_RECEP_F1_2 domain-containing protein</fullName>
    </submittedName>
</protein>
<dbReference type="AlphaFoldDB" id="A0A0K0FK88"/>
<evidence type="ECO:0000313" key="2">
    <source>
        <dbReference type="Proteomes" id="UP000035680"/>
    </source>
</evidence>
<dbReference type="Proteomes" id="UP000035680">
    <property type="component" value="Unassembled WGS sequence"/>
</dbReference>
<proteinExistence type="predicted"/>
<keyword evidence="1" id="KW-0812">Transmembrane</keyword>
<feature type="transmembrane region" description="Helical" evidence="1">
    <location>
        <begin position="80"/>
        <end position="100"/>
    </location>
</feature>
<name>A0A0K0FK88_STRVS</name>
<keyword evidence="1" id="KW-0472">Membrane</keyword>
<reference evidence="3" key="2">
    <citation type="submission" date="2015-08" db="UniProtKB">
        <authorList>
            <consortium name="WormBaseParasite"/>
        </authorList>
    </citation>
    <scope>IDENTIFICATION</scope>
</reference>
<evidence type="ECO:0000313" key="3">
    <source>
        <dbReference type="WBParaSite" id="SVE_0945200.1"/>
    </source>
</evidence>
<sequence>MYSLTEISFGMFSKLTFINNLLKKDENDFYCNLGQLSDAQLTLYVYVLIMRKTFISSRKSIVSTRKLETLLRDESNAVLMAQRATGFLVTLCFFALPLFWSNMIKQCVLGQDSVISSFQFFSGICNAETSFHSNDPWSVIRSL</sequence>